<dbReference type="GO" id="GO:0046872">
    <property type="term" value="F:metal ion binding"/>
    <property type="evidence" value="ECO:0007669"/>
    <property type="project" value="UniProtKB-KW"/>
</dbReference>
<keyword evidence="2" id="KW-0479">Metal-binding</keyword>
<dbReference type="RefSeq" id="WP_123046656.1">
    <property type="nucleotide sequence ID" value="NZ_RDSR01000025.1"/>
</dbReference>
<evidence type="ECO:0000259" key="5">
    <source>
        <dbReference type="SMART" id="SM00704"/>
    </source>
</evidence>
<feature type="domain" description="Iron-binding zinc finger CDGSH type" evidence="5">
    <location>
        <begin position="32"/>
        <end position="70"/>
    </location>
</feature>
<reference evidence="6 7" key="1">
    <citation type="submission" date="2018-11" db="EMBL/GenBank/DDBJ databases">
        <title>Cryobacterium sp. nov., isolated from rhizosphere soil of lettuce.</title>
        <authorList>
            <person name="Wang Y."/>
        </authorList>
    </citation>
    <scope>NUCLEOTIDE SEQUENCE [LARGE SCALE GENOMIC DNA]</scope>
    <source>
        <strain evidence="6 7">NEAU-85</strain>
    </source>
</reference>
<dbReference type="Pfam" id="PF09360">
    <property type="entry name" value="zf-CDGSH"/>
    <property type="match status" value="1"/>
</dbReference>
<dbReference type="InterPro" id="IPR042216">
    <property type="entry name" value="MitoNEET_CISD"/>
</dbReference>
<evidence type="ECO:0000256" key="3">
    <source>
        <dbReference type="ARBA" id="ARBA00023004"/>
    </source>
</evidence>
<protein>
    <submittedName>
        <fullName evidence="6">CDGSH iron-sulfur domain-containing protein</fullName>
    </submittedName>
</protein>
<organism evidence="6 7">
    <name type="scientific">Cryobacterium tepidiphilum</name>
    <dbReference type="NCBI Taxonomy" id="2486026"/>
    <lineage>
        <taxon>Bacteria</taxon>
        <taxon>Bacillati</taxon>
        <taxon>Actinomycetota</taxon>
        <taxon>Actinomycetes</taxon>
        <taxon>Micrococcales</taxon>
        <taxon>Microbacteriaceae</taxon>
        <taxon>Cryobacterium</taxon>
    </lineage>
</organism>
<evidence type="ECO:0000256" key="4">
    <source>
        <dbReference type="ARBA" id="ARBA00023014"/>
    </source>
</evidence>
<name>A0A3M8KXG8_9MICO</name>
<keyword evidence="7" id="KW-1185">Reference proteome</keyword>
<dbReference type="EMBL" id="RDSR01000025">
    <property type="protein sequence ID" value="RNE57008.1"/>
    <property type="molecule type" value="Genomic_DNA"/>
</dbReference>
<sequence length="75" mass="7931">MDAPGHEVPPLHPLIVACTDGPLLVRGDVELVAADGEPIERTRKVVALCRCGASTIKPYCDGTHKLTGFTTGPEH</sequence>
<evidence type="ECO:0000313" key="7">
    <source>
        <dbReference type="Proteomes" id="UP000279859"/>
    </source>
</evidence>
<dbReference type="Proteomes" id="UP000279859">
    <property type="component" value="Unassembled WGS sequence"/>
</dbReference>
<comment type="caution">
    <text evidence="6">The sequence shown here is derived from an EMBL/GenBank/DDBJ whole genome shotgun (WGS) entry which is preliminary data.</text>
</comment>
<dbReference type="AlphaFoldDB" id="A0A3M8KXG8"/>
<keyword evidence="4" id="KW-0411">Iron-sulfur</keyword>
<accession>A0A3M8KXG8</accession>
<evidence type="ECO:0000256" key="1">
    <source>
        <dbReference type="ARBA" id="ARBA00022714"/>
    </source>
</evidence>
<dbReference type="GO" id="GO:0005737">
    <property type="term" value="C:cytoplasm"/>
    <property type="evidence" value="ECO:0007669"/>
    <property type="project" value="UniProtKB-ARBA"/>
</dbReference>
<dbReference type="InterPro" id="IPR018967">
    <property type="entry name" value="FeS-contain_CDGSH-typ"/>
</dbReference>
<evidence type="ECO:0000256" key="2">
    <source>
        <dbReference type="ARBA" id="ARBA00022723"/>
    </source>
</evidence>
<evidence type="ECO:0000313" key="6">
    <source>
        <dbReference type="EMBL" id="RNE57008.1"/>
    </source>
</evidence>
<gene>
    <name evidence="6" type="ORF">EEJ31_12680</name>
</gene>
<proteinExistence type="predicted"/>
<dbReference type="GO" id="GO:0051537">
    <property type="term" value="F:2 iron, 2 sulfur cluster binding"/>
    <property type="evidence" value="ECO:0007669"/>
    <property type="project" value="UniProtKB-KW"/>
</dbReference>
<keyword evidence="1" id="KW-0001">2Fe-2S</keyword>
<keyword evidence="3" id="KW-0408">Iron</keyword>
<dbReference type="SMART" id="SM00704">
    <property type="entry name" value="ZnF_CDGSH"/>
    <property type="match status" value="1"/>
</dbReference>
<dbReference type="Gene3D" id="3.40.5.90">
    <property type="entry name" value="CDGSH iron-sulfur domain, mitoNEET-type"/>
    <property type="match status" value="1"/>
</dbReference>
<dbReference type="OrthoDB" id="9800162at2"/>